<reference evidence="1" key="1">
    <citation type="journal article" date="2022" name="bioRxiv">
        <title>Population genetic analysis of Ophidiomyces ophidiicola, the causative agent of snake fungal disease, indicates recent introductions to the USA.</title>
        <authorList>
            <person name="Ladner J.T."/>
            <person name="Palmer J.M."/>
            <person name="Ettinger C.L."/>
            <person name="Stajich J.E."/>
            <person name="Farrell T.M."/>
            <person name="Glorioso B.M."/>
            <person name="Lawson B."/>
            <person name="Price S.J."/>
            <person name="Stengle A.G."/>
            <person name="Grear D.A."/>
            <person name="Lorch J.M."/>
        </authorList>
    </citation>
    <scope>NUCLEOTIDE SEQUENCE</scope>
    <source>
        <strain evidence="1">NWHC 24266-5</strain>
    </source>
</reference>
<name>A0ACB8URL6_9EURO</name>
<evidence type="ECO:0000313" key="1">
    <source>
        <dbReference type="EMBL" id="KAI2382239.1"/>
    </source>
</evidence>
<accession>A0ACB8URL6</accession>
<gene>
    <name evidence="1" type="ORF">LOY88_006203</name>
</gene>
<organism evidence="1">
    <name type="scientific">Ophidiomyces ophidiicola</name>
    <dbReference type="NCBI Taxonomy" id="1387563"/>
    <lineage>
        <taxon>Eukaryota</taxon>
        <taxon>Fungi</taxon>
        <taxon>Dikarya</taxon>
        <taxon>Ascomycota</taxon>
        <taxon>Pezizomycotina</taxon>
        <taxon>Eurotiomycetes</taxon>
        <taxon>Eurotiomycetidae</taxon>
        <taxon>Onygenales</taxon>
        <taxon>Onygenaceae</taxon>
        <taxon>Ophidiomyces</taxon>
    </lineage>
</organism>
<dbReference type="EMBL" id="JALBCA010000135">
    <property type="protein sequence ID" value="KAI2382239.1"/>
    <property type="molecule type" value="Genomic_DNA"/>
</dbReference>
<comment type="caution">
    <text evidence="1">The sequence shown here is derived from an EMBL/GenBank/DDBJ whole genome shotgun (WGS) entry which is preliminary data.</text>
</comment>
<protein>
    <submittedName>
        <fullName evidence="1">Uncharacterized protein</fullName>
    </submittedName>
</protein>
<proteinExistence type="predicted"/>
<sequence>MGPQACSELQTKIPIAYDLTSHHALGGGSYVFKNDYPAFLKTLVPNPNRRTEINIVIQPNNSPHIGTLCSLSLAFVVAHRLKDLGMDVLVTCDLWDRAKGSQEKINGIVYQKCLQDTGTLQKYLQDYQEILRSLSRRYGILYKLRLEEEFLKSPEIPEVIQAIIKDRSSLAKVLAPLTGKLAIRSACPTCGLVDKYGAENVYADDGLSISFNCPHHGRFSCSAETECHRLQFNCQLFNLVMGRVYECAPFNYIEICGSDYAGFWQEQLLWRFLSKPIITVYTPLIHDWSGSKVSKSLYLQNAAYDYLRAAIQDYLLSYRVLRQQNKDLSILWEEVGRWVDEPYRLFRGYSLHYIHLLFEKHEISLGVIHKTAQAPEIE</sequence>